<dbReference type="EMBL" id="JBANQN010000012">
    <property type="protein sequence ID" value="KAK6773627.1"/>
    <property type="molecule type" value="Genomic_DNA"/>
</dbReference>
<accession>A0AAN8SVR9</accession>
<evidence type="ECO:0000313" key="2">
    <source>
        <dbReference type="Proteomes" id="UP001371456"/>
    </source>
</evidence>
<organism evidence="1 2">
    <name type="scientific">Solanum bulbocastanum</name>
    <name type="common">Wild potato</name>
    <dbReference type="NCBI Taxonomy" id="147425"/>
    <lineage>
        <taxon>Eukaryota</taxon>
        <taxon>Viridiplantae</taxon>
        <taxon>Streptophyta</taxon>
        <taxon>Embryophyta</taxon>
        <taxon>Tracheophyta</taxon>
        <taxon>Spermatophyta</taxon>
        <taxon>Magnoliopsida</taxon>
        <taxon>eudicotyledons</taxon>
        <taxon>Gunneridae</taxon>
        <taxon>Pentapetalae</taxon>
        <taxon>asterids</taxon>
        <taxon>lamiids</taxon>
        <taxon>Solanales</taxon>
        <taxon>Solanaceae</taxon>
        <taxon>Solanoideae</taxon>
        <taxon>Solaneae</taxon>
        <taxon>Solanum</taxon>
    </lineage>
</organism>
<keyword evidence="2" id="KW-1185">Reference proteome</keyword>
<reference evidence="1 2" key="1">
    <citation type="submission" date="2024-02" db="EMBL/GenBank/DDBJ databases">
        <title>de novo genome assembly of Solanum bulbocastanum strain 11H21.</title>
        <authorList>
            <person name="Hosaka A.J."/>
        </authorList>
    </citation>
    <scope>NUCLEOTIDE SEQUENCE [LARGE SCALE GENOMIC DNA]</scope>
    <source>
        <tissue evidence="1">Young leaves</tissue>
    </source>
</reference>
<gene>
    <name evidence="1" type="ORF">RDI58_028865</name>
</gene>
<comment type="caution">
    <text evidence="1">The sequence shown here is derived from an EMBL/GenBank/DDBJ whole genome shotgun (WGS) entry which is preliminary data.</text>
</comment>
<name>A0AAN8SVR9_SOLBU</name>
<protein>
    <submittedName>
        <fullName evidence="1">Uncharacterized protein</fullName>
    </submittedName>
</protein>
<dbReference type="Proteomes" id="UP001371456">
    <property type="component" value="Unassembled WGS sequence"/>
</dbReference>
<sequence>MSSKKTHNSQD</sequence>
<proteinExistence type="predicted"/>
<evidence type="ECO:0000313" key="1">
    <source>
        <dbReference type="EMBL" id="KAK6773627.1"/>
    </source>
</evidence>